<dbReference type="GO" id="GO:0016747">
    <property type="term" value="F:acyltransferase activity, transferring groups other than amino-acyl groups"/>
    <property type="evidence" value="ECO:0007669"/>
    <property type="project" value="InterPro"/>
</dbReference>
<feature type="domain" description="N-acetyltransferase" evidence="1">
    <location>
        <begin position="118"/>
        <end position="256"/>
    </location>
</feature>
<dbReference type="SUPFAM" id="SSF55729">
    <property type="entry name" value="Acyl-CoA N-acyltransferases (Nat)"/>
    <property type="match status" value="1"/>
</dbReference>
<keyword evidence="2" id="KW-0808">Transferase</keyword>
<evidence type="ECO:0000313" key="3">
    <source>
        <dbReference type="Proteomes" id="UP000078250"/>
    </source>
</evidence>
<dbReference type="EC" id="2.3.1.-" evidence="2"/>
<accession>A0AAJ3HRR9</accession>
<dbReference type="InterPro" id="IPR016181">
    <property type="entry name" value="Acyl_CoA_acyltransferase"/>
</dbReference>
<dbReference type="Proteomes" id="UP000078250">
    <property type="component" value="Unassembled WGS sequence"/>
</dbReference>
<dbReference type="Gene3D" id="3.40.630.30">
    <property type="match status" value="1"/>
</dbReference>
<sequence>MDAQLYKEFKIIEKAFWSEICENNIRIGDHTHCFMTPMDAPIFNFIYLRQGATESAFQQASTLFSSQKKGHILVFPESLLLDFDTMIKNAGYSGDGMTTAMYLTLSEATYPNYKNSPCDIILTNHNLEQWAHPLKTAFPVGDNGDEDTIITEYIRYHQKALDNGANIFHYALLVDGAPVSSLTLTLHENLARFDDIGTDINYQGNGYATHLITHVLEFCREQGVERCFLDASADGLELYRKFGFKPLFNYLSFIKE</sequence>
<dbReference type="RefSeq" id="WP_064719947.1">
    <property type="nucleotide sequence ID" value="NZ_LXEV01000023.1"/>
</dbReference>
<name>A0AAJ3HRR9_PROHU</name>
<keyword evidence="2" id="KW-0012">Acyltransferase</keyword>
<comment type="caution">
    <text evidence="2">The sequence shown here is derived from an EMBL/GenBank/DDBJ whole genome shotgun (WGS) entry which is preliminary data.</text>
</comment>
<dbReference type="AlphaFoldDB" id="A0AAJ3HRR9"/>
<gene>
    <name evidence="2" type="ORF">M997_1969</name>
</gene>
<dbReference type="CDD" id="cd04301">
    <property type="entry name" value="NAT_SF"/>
    <property type="match status" value="1"/>
</dbReference>
<evidence type="ECO:0000259" key="1">
    <source>
        <dbReference type="PROSITE" id="PS51186"/>
    </source>
</evidence>
<protein>
    <submittedName>
        <fullName evidence="2">GNAT family acetyltransferase</fullName>
        <ecNumber evidence="2">2.3.1.-</ecNumber>
    </submittedName>
</protein>
<dbReference type="PROSITE" id="PS51186">
    <property type="entry name" value="GNAT"/>
    <property type="match status" value="1"/>
</dbReference>
<organism evidence="2 3">
    <name type="scientific">Proteus hauseri ATCC 700826</name>
    <dbReference type="NCBI Taxonomy" id="1354271"/>
    <lineage>
        <taxon>Bacteria</taxon>
        <taxon>Pseudomonadati</taxon>
        <taxon>Pseudomonadota</taxon>
        <taxon>Gammaproteobacteria</taxon>
        <taxon>Enterobacterales</taxon>
        <taxon>Morganellaceae</taxon>
        <taxon>Proteus</taxon>
    </lineage>
</organism>
<keyword evidence="3" id="KW-1185">Reference proteome</keyword>
<reference evidence="2 3" key="1">
    <citation type="submission" date="2016-04" db="EMBL/GenBank/DDBJ databases">
        <title>ATOL: Assembling a taxonomically balanced genome-scale reconstruction of the evolutionary history of the Enterobacteriaceae.</title>
        <authorList>
            <person name="Plunkett G.III."/>
            <person name="Neeno-Eckwall E.C."/>
            <person name="Glasner J.D."/>
            <person name="Perna N.T."/>
        </authorList>
    </citation>
    <scope>NUCLEOTIDE SEQUENCE [LARGE SCALE GENOMIC DNA]</scope>
    <source>
        <strain evidence="2 3">ATCC 700826</strain>
    </source>
</reference>
<dbReference type="EMBL" id="LXEV01000023">
    <property type="protein sequence ID" value="OAT46488.1"/>
    <property type="molecule type" value="Genomic_DNA"/>
</dbReference>
<evidence type="ECO:0000313" key="2">
    <source>
        <dbReference type="EMBL" id="OAT46488.1"/>
    </source>
</evidence>
<proteinExistence type="predicted"/>
<dbReference type="Pfam" id="PF00583">
    <property type="entry name" value="Acetyltransf_1"/>
    <property type="match status" value="1"/>
</dbReference>
<dbReference type="InterPro" id="IPR000182">
    <property type="entry name" value="GNAT_dom"/>
</dbReference>